<accession>A0AAD6HW04</accession>
<dbReference type="GO" id="GO:0005782">
    <property type="term" value="C:peroxisomal matrix"/>
    <property type="evidence" value="ECO:0007669"/>
    <property type="project" value="UniProtKB-SubCell"/>
</dbReference>
<dbReference type="CDD" id="cd03445">
    <property type="entry name" value="Thioesterase_II_repeat2"/>
    <property type="match status" value="1"/>
</dbReference>
<protein>
    <submittedName>
        <fullName evidence="3">Acyl-CoA hydrolase</fullName>
    </submittedName>
</protein>
<dbReference type="SUPFAM" id="SSF54637">
    <property type="entry name" value="Thioesterase/thiol ester dehydrase-isomerase"/>
    <property type="match status" value="2"/>
</dbReference>
<dbReference type="InterPro" id="IPR049449">
    <property type="entry name" value="TesB_ACOT8-like_N"/>
</dbReference>
<sequence length="350" mass="38895">MASPLESTIEVTPLAGAMRGHFTNANPLWNPPGARGVYGGILIAQSLAAGQKMVSSDLTVHSMHCLFINAGRAGIPIIYEVEVMDDTSDRVTQTVHAKQEESPIFTASISFIRATQIEEVLSHYTPKPHIPPPPIGSKPQSAAEWDEDRPFQTRRIEPAFGIYPLTDDEYTKKPHCTPENRKYLQWMQARGQISEPEGDSMHSCALAYMSDNFFIGTVARAQHVPRFSSSQSIELIQNLGLEHDDESQIAKRHLQGLAEQELADFKYTPGMNEQIGMMVSLSHSIYFHHHSFRADEWMLSEMSSPWAGEGRGLVAQSLWTQSGILIATCVQEGVVRLVQDAKVDIPQSKL</sequence>
<feature type="domain" description="Acyl-CoA thioesterase-like N-terminal HotDog" evidence="1">
    <location>
        <begin position="28"/>
        <end position="111"/>
    </location>
</feature>
<gene>
    <name evidence="3" type="ORF">N7493_000272</name>
</gene>
<evidence type="ECO:0000259" key="2">
    <source>
        <dbReference type="Pfam" id="PF20789"/>
    </source>
</evidence>
<feature type="domain" description="Acyl-CoA thioesterase-like C-terminal" evidence="2">
    <location>
        <begin position="143"/>
        <end position="335"/>
    </location>
</feature>
<evidence type="ECO:0000259" key="1">
    <source>
        <dbReference type="Pfam" id="PF13622"/>
    </source>
</evidence>
<dbReference type="GO" id="GO:0009062">
    <property type="term" value="P:fatty acid catabolic process"/>
    <property type="evidence" value="ECO:0007669"/>
    <property type="project" value="TreeGrafter"/>
</dbReference>
<dbReference type="EMBL" id="JAQJAN010000001">
    <property type="protein sequence ID" value="KAJ5740400.1"/>
    <property type="molecule type" value="Genomic_DNA"/>
</dbReference>
<reference evidence="3" key="2">
    <citation type="submission" date="2023-01" db="EMBL/GenBank/DDBJ databases">
        <authorList>
            <person name="Petersen C."/>
        </authorList>
    </citation>
    <scope>NUCLEOTIDE SEQUENCE</scope>
    <source>
        <strain evidence="3">IBT 17514</strain>
    </source>
</reference>
<keyword evidence="3" id="KW-0378">Hydrolase</keyword>
<reference evidence="3" key="1">
    <citation type="journal article" date="2023" name="IMA Fungus">
        <title>Comparative genomic study of the Penicillium genus elucidates a diverse pangenome and 15 lateral gene transfer events.</title>
        <authorList>
            <person name="Petersen C."/>
            <person name="Sorensen T."/>
            <person name="Nielsen M.R."/>
            <person name="Sondergaard T.E."/>
            <person name="Sorensen J.L."/>
            <person name="Fitzpatrick D.A."/>
            <person name="Frisvad J.C."/>
            <person name="Nielsen K.L."/>
        </authorList>
    </citation>
    <scope>NUCLEOTIDE SEQUENCE</scope>
    <source>
        <strain evidence="3">IBT 17514</strain>
    </source>
</reference>
<dbReference type="PANTHER" id="PTHR11066">
    <property type="entry name" value="ACYL-COA THIOESTERASE"/>
    <property type="match status" value="1"/>
</dbReference>
<organism evidence="3 4">
    <name type="scientific">Penicillium malachiteum</name>
    <dbReference type="NCBI Taxonomy" id="1324776"/>
    <lineage>
        <taxon>Eukaryota</taxon>
        <taxon>Fungi</taxon>
        <taxon>Dikarya</taxon>
        <taxon>Ascomycota</taxon>
        <taxon>Pezizomycotina</taxon>
        <taxon>Eurotiomycetes</taxon>
        <taxon>Eurotiomycetidae</taxon>
        <taxon>Eurotiales</taxon>
        <taxon>Aspergillaceae</taxon>
        <taxon>Penicillium</taxon>
    </lineage>
</organism>
<dbReference type="Proteomes" id="UP001215712">
    <property type="component" value="Unassembled WGS sequence"/>
</dbReference>
<comment type="caution">
    <text evidence="3">The sequence shown here is derived from an EMBL/GenBank/DDBJ whole genome shotgun (WGS) entry which is preliminary data.</text>
</comment>
<dbReference type="Pfam" id="PF13622">
    <property type="entry name" value="4HBT_3"/>
    <property type="match status" value="1"/>
</dbReference>
<dbReference type="GO" id="GO:0047617">
    <property type="term" value="F:fatty acyl-CoA hydrolase activity"/>
    <property type="evidence" value="ECO:0007669"/>
    <property type="project" value="InterPro"/>
</dbReference>
<evidence type="ECO:0000313" key="3">
    <source>
        <dbReference type="EMBL" id="KAJ5740400.1"/>
    </source>
</evidence>
<dbReference type="Pfam" id="PF20789">
    <property type="entry name" value="4HBT_3C"/>
    <property type="match status" value="1"/>
</dbReference>
<evidence type="ECO:0000313" key="4">
    <source>
        <dbReference type="Proteomes" id="UP001215712"/>
    </source>
</evidence>
<dbReference type="InterPro" id="IPR003703">
    <property type="entry name" value="Acyl_CoA_thio"/>
</dbReference>
<dbReference type="GO" id="GO:0006637">
    <property type="term" value="P:acyl-CoA metabolic process"/>
    <property type="evidence" value="ECO:0007669"/>
    <property type="project" value="InterPro"/>
</dbReference>
<dbReference type="PANTHER" id="PTHR11066:SF34">
    <property type="entry name" value="ACYL-COENZYME A THIOESTERASE 8"/>
    <property type="match status" value="1"/>
</dbReference>
<dbReference type="Gene3D" id="3.10.129.10">
    <property type="entry name" value="Hotdog Thioesterase"/>
    <property type="match status" value="2"/>
</dbReference>
<name>A0AAD6HW04_9EURO</name>
<proteinExistence type="predicted"/>
<dbReference type="CDD" id="cd03444">
    <property type="entry name" value="Thioesterase_II_repeat1"/>
    <property type="match status" value="1"/>
</dbReference>
<dbReference type="AlphaFoldDB" id="A0AAD6HW04"/>
<keyword evidence="4" id="KW-1185">Reference proteome</keyword>
<dbReference type="InterPro" id="IPR049450">
    <property type="entry name" value="ACOT8-like_C"/>
</dbReference>
<dbReference type="InterPro" id="IPR029069">
    <property type="entry name" value="HotDog_dom_sf"/>
</dbReference>